<dbReference type="SUPFAM" id="SSF51905">
    <property type="entry name" value="FAD/NAD(P)-binding domain"/>
    <property type="match status" value="1"/>
</dbReference>
<evidence type="ECO:0000259" key="16">
    <source>
        <dbReference type="PROSITE" id="PS50968"/>
    </source>
</evidence>
<evidence type="ECO:0000256" key="4">
    <source>
        <dbReference type="ARBA" id="ARBA00022630"/>
    </source>
</evidence>
<dbReference type="NCBIfam" id="TIGR01350">
    <property type="entry name" value="lipoamide_DH"/>
    <property type="match status" value="1"/>
</dbReference>
<feature type="binding site" evidence="13">
    <location>
        <position position="446"/>
    </location>
    <ligand>
        <name>FAD</name>
        <dbReference type="ChEBI" id="CHEBI:57692"/>
    </ligand>
</feature>
<dbReference type="InterPro" id="IPR001100">
    <property type="entry name" value="Pyr_nuc-diS_OxRdtase"/>
</dbReference>
<dbReference type="GO" id="GO:0004148">
    <property type="term" value="F:dihydrolipoyl dehydrogenase (NADH) activity"/>
    <property type="evidence" value="ECO:0007669"/>
    <property type="project" value="UniProtKB-EC"/>
</dbReference>
<comment type="similarity">
    <text evidence="1 15">Belongs to the class-I pyridine nucleotide-disulfide oxidoreductase family.</text>
</comment>
<feature type="binding site" evidence="13">
    <location>
        <begin position="321"/>
        <end position="328"/>
    </location>
    <ligand>
        <name>NAD(+)</name>
        <dbReference type="ChEBI" id="CHEBI:57540"/>
    </ligand>
</feature>
<dbReference type="EMBL" id="AE017308">
    <property type="protein sequence ID" value="AAT28066.1"/>
    <property type="molecule type" value="Genomic_DNA"/>
</dbReference>
<dbReference type="InterPro" id="IPR023753">
    <property type="entry name" value="FAD/NAD-binding_dom"/>
</dbReference>
<dbReference type="GO" id="GO:0050660">
    <property type="term" value="F:flavin adenine dinucleotide binding"/>
    <property type="evidence" value="ECO:0007669"/>
    <property type="project" value="InterPro"/>
</dbReference>
<dbReference type="InterPro" id="IPR036188">
    <property type="entry name" value="FAD/NAD-bd_sf"/>
</dbReference>
<evidence type="ECO:0000256" key="13">
    <source>
        <dbReference type="PIRSR" id="PIRSR000350-3"/>
    </source>
</evidence>
<keyword evidence="9" id="KW-1015">Disulfide bond</keyword>
<dbReference type="CDD" id="cd06849">
    <property type="entry name" value="lipoyl_domain"/>
    <property type="match status" value="1"/>
</dbReference>
<comment type="miscellaneous">
    <text evidence="15">The active site is a redox-active disulfide bond.</text>
</comment>
<feature type="binding site" evidence="13">
    <location>
        <begin position="452"/>
        <end position="455"/>
    </location>
    <ligand>
        <name>FAD</name>
        <dbReference type="ChEBI" id="CHEBI:57692"/>
    </ligand>
</feature>
<dbReference type="FunFam" id="3.30.390.30:FF:000001">
    <property type="entry name" value="Dihydrolipoyl dehydrogenase"/>
    <property type="match status" value="1"/>
</dbReference>
<evidence type="ECO:0000256" key="12">
    <source>
        <dbReference type="PIRSR" id="PIRSR000350-2"/>
    </source>
</evidence>
<reference evidence="17 18" key="1">
    <citation type="journal article" date="2004" name="Genome Res.">
        <title>The complete genome and proteome of Mycoplasma mobile.</title>
        <authorList>
            <person name="Jaffe J.D."/>
            <person name="Stange-Thomann N."/>
            <person name="Smith C."/>
            <person name="DeCaprio D."/>
            <person name="Fisher S."/>
            <person name="Butler J."/>
            <person name="Calvo S."/>
            <person name="Elkins T."/>
            <person name="FitzGerald M.G."/>
            <person name="Hafez N."/>
            <person name="Kodira C.D."/>
            <person name="Major J."/>
            <person name="Wang S."/>
            <person name="Wilkinson J."/>
            <person name="Nicol R."/>
            <person name="Nusbaum C."/>
            <person name="Birren B."/>
            <person name="Berg H.C."/>
            <person name="Church G.M."/>
        </authorList>
    </citation>
    <scope>NUCLEOTIDE SEQUENCE [LARGE SCALE GENOMIC DNA]</scope>
    <source>
        <strain evidence="18">ATCC 43663 / 163K / NCTC 11711</strain>
    </source>
</reference>
<evidence type="ECO:0000256" key="7">
    <source>
        <dbReference type="ARBA" id="ARBA00023002"/>
    </source>
</evidence>
<dbReference type="InterPro" id="IPR050151">
    <property type="entry name" value="Class-I_Pyr_Nuc-Dis_Oxidored"/>
</dbReference>
<dbReference type="PANTHER" id="PTHR22912">
    <property type="entry name" value="DISULFIDE OXIDOREDUCTASE"/>
    <property type="match status" value="1"/>
</dbReference>
<evidence type="ECO:0000256" key="15">
    <source>
        <dbReference type="RuleBase" id="RU003692"/>
    </source>
</evidence>
<keyword evidence="5" id="KW-0450">Lipoyl</keyword>
<dbReference type="InterPro" id="IPR006258">
    <property type="entry name" value="Lipoamide_DH"/>
</dbReference>
<evidence type="ECO:0000256" key="5">
    <source>
        <dbReference type="ARBA" id="ARBA00022823"/>
    </source>
</evidence>
<evidence type="ECO:0000256" key="2">
    <source>
        <dbReference type="ARBA" id="ARBA00012608"/>
    </source>
</evidence>
<dbReference type="eggNOG" id="COG1249">
    <property type="taxonomic scope" value="Bacteria"/>
</dbReference>
<evidence type="ECO:0000256" key="8">
    <source>
        <dbReference type="ARBA" id="ARBA00023027"/>
    </source>
</evidence>
<keyword evidence="4 15" id="KW-0285">Flavoprotein</keyword>
<dbReference type="PIRSF" id="PIRSF000350">
    <property type="entry name" value="Mercury_reductase_MerA"/>
    <property type="match status" value="1"/>
</dbReference>
<keyword evidence="18" id="KW-1185">Reference proteome</keyword>
<keyword evidence="6 13" id="KW-0274">FAD</keyword>
<evidence type="ECO:0000256" key="10">
    <source>
        <dbReference type="ARBA" id="ARBA00023284"/>
    </source>
</evidence>
<dbReference type="PROSITE" id="PS00076">
    <property type="entry name" value="PYRIDINE_REDOX_1"/>
    <property type="match status" value="1"/>
</dbReference>
<dbReference type="GO" id="GO:0006103">
    <property type="term" value="P:2-oxoglutarate metabolic process"/>
    <property type="evidence" value="ECO:0007669"/>
    <property type="project" value="TreeGrafter"/>
</dbReference>
<proteinExistence type="inferred from homology"/>
<dbReference type="Pfam" id="PF07992">
    <property type="entry name" value="Pyr_redox_2"/>
    <property type="match status" value="1"/>
</dbReference>
<dbReference type="InterPro" id="IPR012999">
    <property type="entry name" value="Pyr_OxRdtase_I_AS"/>
</dbReference>
<dbReference type="AlphaFoldDB" id="Q6KH64"/>
<dbReference type="STRING" id="267748.MMOB5800"/>
<evidence type="ECO:0000313" key="17">
    <source>
        <dbReference type="EMBL" id="AAT28066.1"/>
    </source>
</evidence>
<evidence type="ECO:0000256" key="9">
    <source>
        <dbReference type="ARBA" id="ARBA00023157"/>
    </source>
</evidence>
<accession>Q6KH64</accession>
<evidence type="ECO:0000256" key="6">
    <source>
        <dbReference type="ARBA" id="ARBA00022827"/>
    </source>
</evidence>
<dbReference type="Proteomes" id="UP000009072">
    <property type="component" value="Chromosome"/>
</dbReference>
<dbReference type="Gene3D" id="3.50.50.60">
    <property type="entry name" value="FAD/NAD(P)-binding domain"/>
    <property type="match status" value="2"/>
</dbReference>
<evidence type="ECO:0000256" key="14">
    <source>
        <dbReference type="PIRSR" id="PIRSR000350-4"/>
    </source>
</evidence>
<dbReference type="InterPro" id="IPR000089">
    <property type="entry name" value="Biotin_lipoyl"/>
</dbReference>
<feature type="active site" description="Proton acceptor" evidence="12">
    <location>
        <position position="579"/>
    </location>
</feature>
<evidence type="ECO:0000256" key="1">
    <source>
        <dbReference type="ARBA" id="ARBA00007532"/>
    </source>
</evidence>
<keyword evidence="13" id="KW-0547">Nucleotide-binding</keyword>
<feature type="binding site" evidence="13">
    <location>
        <position position="407"/>
    </location>
    <ligand>
        <name>NAD(+)</name>
        <dbReference type="ChEBI" id="CHEBI:57540"/>
    </ligand>
</feature>
<dbReference type="PRINTS" id="PR00368">
    <property type="entry name" value="FADPNR"/>
</dbReference>
<evidence type="ECO:0000256" key="11">
    <source>
        <dbReference type="ARBA" id="ARBA00049187"/>
    </source>
</evidence>
<dbReference type="InterPro" id="IPR003016">
    <property type="entry name" value="2-oxoA_DH_lipoyl-BS"/>
</dbReference>
<dbReference type="EC" id="1.8.1.4" evidence="2 15"/>
<dbReference type="OrthoDB" id="9807946at2"/>
<dbReference type="SUPFAM" id="SSF51230">
    <property type="entry name" value="Single hybrid motif"/>
    <property type="match status" value="1"/>
</dbReference>
<keyword evidence="10 15" id="KW-0676">Redox-active center</keyword>
<dbReference type="PROSITE" id="PS50968">
    <property type="entry name" value="BIOTINYL_LIPOYL"/>
    <property type="match status" value="1"/>
</dbReference>
<dbReference type="KEGG" id="mmo:MMOB5800"/>
<sequence length="600" mass="64525">MFKFKFADIGEGLHEGLVAEIYKKEGDMVKEGEALFSVETDKVTSDIPSPATGKIVKVAMAQGDTIHVGQEIYYIDDGSSSQSIEVKPAEIKAEAPKKAGGGASVVGEVAVSDEVMSFGKKTSSTPTSSTSIQPTSFNGKITDKYDVIVLGSGPGGYLAAEEAGKNGKKTLIIEKEYWGGVCLNVGCIPTKALLKSTEVFEQLSHASDYGLDIDVSKLKMNWKKMQERKQKVVNTLVGGVLALMKGNKVKTINGEAKFLAPKVVQVNGEIYEAENIIIATGSKNRKLTLPGFEEAYKSGFAITAEEAIQIESLPKELVIIGGGVIGIEFAQIFAASGSKVTVIQNAPTIIPALDEDVIKVLSDKLISSGIQIVYNAETVKIEKDTLHYKVNGEAKTIKASKIMVSVGRIPVIANAKEVGYQIGEKGEIVINEFCQTNIPGAYAIGDVTFKTMLAHVAYQHAHIAIKHLLGNGDLSYTGKTVPACIYTHPEIASVGMSERQAKESGRAYISEKHQMKFIGKAIASDQTMGFSKLIIDKETHEILGAHIIGAHATDLISELVVAIDLETTVHEIANAIHPHPTFSEIIWENARTASHKLKKK</sequence>
<evidence type="ECO:0000313" key="18">
    <source>
        <dbReference type="Proteomes" id="UP000009072"/>
    </source>
</evidence>
<dbReference type="Gene3D" id="3.30.390.30">
    <property type="match status" value="1"/>
</dbReference>
<dbReference type="SUPFAM" id="SSF55424">
    <property type="entry name" value="FAD/NAD-linked reductases, dimerisation (C-terminal) domain"/>
    <property type="match status" value="1"/>
</dbReference>
<name>Q6KH64_MYCM1</name>
<dbReference type="Gene3D" id="2.40.50.100">
    <property type="match status" value="1"/>
</dbReference>
<comment type="catalytic activity">
    <reaction evidence="11 15">
        <text>N(6)-[(R)-dihydrolipoyl]-L-lysyl-[protein] + NAD(+) = N(6)-[(R)-lipoyl]-L-lysyl-[protein] + NADH + H(+)</text>
        <dbReference type="Rhea" id="RHEA:15045"/>
        <dbReference type="Rhea" id="RHEA-COMP:10474"/>
        <dbReference type="Rhea" id="RHEA-COMP:10475"/>
        <dbReference type="ChEBI" id="CHEBI:15378"/>
        <dbReference type="ChEBI" id="CHEBI:57540"/>
        <dbReference type="ChEBI" id="CHEBI:57945"/>
        <dbReference type="ChEBI" id="CHEBI:83099"/>
        <dbReference type="ChEBI" id="CHEBI:83100"/>
        <dbReference type="EC" id="1.8.1.4"/>
    </reaction>
</comment>
<feature type="binding site" evidence="13">
    <location>
        <begin position="280"/>
        <end position="282"/>
    </location>
    <ligand>
        <name>FAD</name>
        <dbReference type="ChEBI" id="CHEBI:57692"/>
    </ligand>
</feature>
<keyword evidence="7 15" id="KW-0560">Oxidoreductase</keyword>
<gene>
    <name evidence="17" type="primary">pdhD</name>
    <name evidence="17" type="ordered locus">MMOB5800</name>
</gene>
<dbReference type="InterPro" id="IPR011053">
    <property type="entry name" value="Single_hybrid_motif"/>
</dbReference>
<evidence type="ECO:0000256" key="3">
    <source>
        <dbReference type="ARBA" id="ARBA00016961"/>
    </source>
</evidence>
<feature type="domain" description="Lipoyl-binding" evidence="16">
    <location>
        <begin position="1"/>
        <end position="76"/>
    </location>
</feature>
<organism evidence="17 18">
    <name type="scientific">Mycoplasma mobile (strain ATCC 43663 / 163K / NCTC 11711)</name>
    <name type="common">Mesomycoplasma mobile</name>
    <dbReference type="NCBI Taxonomy" id="267748"/>
    <lineage>
        <taxon>Bacteria</taxon>
        <taxon>Bacillati</taxon>
        <taxon>Mycoplasmatota</taxon>
        <taxon>Mycoplasmoidales</taxon>
        <taxon>Metamycoplasmataceae</taxon>
        <taxon>Mesomycoplasma</taxon>
    </lineage>
</organism>
<keyword evidence="8 13" id="KW-0520">NAD</keyword>
<feature type="binding site" evidence="13">
    <location>
        <position position="191"/>
    </location>
    <ligand>
        <name>FAD</name>
        <dbReference type="ChEBI" id="CHEBI:57692"/>
    </ligand>
</feature>
<dbReference type="Pfam" id="PF00364">
    <property type="entry name" value="Biotin_lipoyl"/>
    <property type="match status" value="1"/>
</dbReference>
<dbReference type="Pfam" id="PF02852">
    <property type="entry name" value="Pyr_redox_dim"/>
    <property type="match status" value="1"/>
</dbReference>
<feature type="disulfide bond" description="Redox-active" evidence="14">
    <location>
        <begin position="182"/>
        <end position="187"/>
    </location>
</feature>
<dbReference type="PANTHER" id="PTHR22912:SF160">
    <property type="entry name" value="DIHYDROLIPOYL DEHYDROGENASE"/>
    <property type="match status" value="1"/>
</dbReference>
<protein>
    <recommendedName>
        <fullName evidence="3 15">Dihydrolipoyl dehydrogenase</fullName>
        <ecNumber evidence="2 15">1.8.1.4</ecNumber>
    </recommendedName>
</protein>
<dbReference type="PROSITE" id="PS00189">
    <property type="entry name" value="LIPOYL"/>
    <property type="match status" value="1"/>
</dbReference>
<dbReference type="RefSeq" id="WP_011265100.1">
    <property type="nucleotide sequence ID" value="NC_006908.1"/>
</dbReference>
<comment type="cofactor">
    <cofactor evidence="13 15">
        <name>FAD</name>
        <dbReference type="ChEBI" id="CHEBI:57692"/>
    </cofactor>
    <text evidence="13 15">Binds 1 FAD per subunit.</text>
</comment>
<dbReference type="HOGENOM" id="CLU_016755_0_2_14"/>
<dbReference type="InterPro" id="IPR016156">
    <property type="entry name" value="FAD/NAD-linked_Rdtase_dimer_sf"/>
</dbReference>
<dbReference type="InterPro" id="IPR004099">
    <property type="entry name" value="Pyr_nucl-diS_OxRdtase_dimer"/>
</dbReference>
<keyword evidence="17" id="KW-0670">Pyruvate</keyword>
<dbReference type="PRINTS" id="PR00411">
    <property type="entry name" value="PNDRDTASEI"/>
</dbReference>